<feature type="non-terminal residue" evidence="1">
    <location>
        <position position="1"/>
    </location>
</feature>
<dbReference type="Proteomes" id="UP001372834">
    <property type="component" value="Unassembled WGS sequence"/>
</dbReference>
<evidence type="ECO:0000313" key="2">
    <source>
        <dbReference type="Proteomes" id="UP001372834"/>
    </source>
</evidence>
<dbReference type="AlphaFoldDB" id="A0AAN8P6I9"/>
<name>A0AAN8P6I9_POLSC</name>
<dbReference type="EMBL" id="JAWJWE010000003">
    <property type="protein sequence ID" value="KAK6639599.1"/>
    <property type="molecule type" value="Genomic_DNA"/>
</dbReference>
<accession>A0AAN8P6I9</accession>
<proteinExistence type="predicted"/>
<protein>
    <submittedName>
        <fullName evidence="1">Uncharacterized protein</fullName>
    </submittedName>
</protein>
<gene>
    <name evidence="1" type="ORF">RUM43_007872</name>
</gene>
<comment type="caution">
    <text evidence="1">The sequence shown here is derived from an EMBL/GenBank/DDBJ whole genome shotgun (WGS) entry which is preliminary data.</text>
</comment>
<reference evidence="1 2" key="1">
    <citation type="submission" date="2023-10" db="EMBL/GenBank/DDBJ databases">
        <title>Genomes of two closely related lineages of the louse Polyplax serrata with different host specificities.</title>
        <authorList>
            <person name="Martinu J."/>
            <person name="Tarabai H."/>
            <person name="Stefka J."/>
            <person name="Hypsa V."/>
        </authorList>
    </citation>
    <scope>NUCLEOTIDE SEQUENCE [LARGE SCALE GENOMIC DNA]</scope>
    <source>
        <strain evidence="1">HR10_N</strain>
    </source>
</reference>
<organism evidence="1 2">
    <name type="scientific">Polyplax serrata</name>
    <name type="common">Common mouse louse</name>
    <dbReference type="NCBI Taxonomy" id="468196"/>
    <lineage>
        <taxon>Eukaryota</taxon>
        <taxon>Metazoa</taxon>
        <taxon>Ecdysozoa</taxon>
        <taxon>Arthropoda</taxon>
        <taxon>Hexapoda</taxon>
        <taxon>Insecta</taxon>
        <taxon>Pterygota</taxon>
        <taxon>Neoptera</taxon>
        <taxon>Paraneoptera</taxon>
        <taxon>Psocodea</taxon>
        <taxon>Troctomorpha</taxon>
        <taxon>Phthiraptera</taxon>
        <taxon>Anoplura</taxon>
        <taxon>Polyplacidae</taxon>
        <taxon>Polyplax</taxon>
    </lineage>
</organism>
<evidence type="ECO:0000313" key="1">
    <source>
        <dbReference type="EMBL" id="KAK6639599.1"/>
    </source>
</evidence>
<sequence>DKIYKSSFRVAKEETLDGEFGLSTRRKFTRSYFTGLTRGLSLTCRTTTNCR</sequence>